<dbReference type="OrthoDB" id="308199at2157"/>
<evidence type="ECO:0000313" key="6">
    <source>
        <dbReference type="Proteomes" id="UP000198531"/>
    </source>
</evidence>
<feature type="compositionally biased region" description="Acidic residues" evidence="3">
    <location>
        <begin position="7"/>
        <end position="20"/>
    </location>
</feature>
<dbReference type="GO" id="GO:0097588">
    <property type="term" value="P:archaeal or bacterial-type flagellum-dependent cell motility"/>
    <property type="evidence" value="ECO:0007669"/>
    <property type="project" value="InterPro"/>
</dbReference>
<dbReference type="InterPro" id="IPR006752">
    <property type="entry name" value="Arch_fla_DE"/>
</dbReference>
<reference evidence="6" key="1">
    <citation type="submission" date="2016-10" db="EMBL/GenBank/DDBJ databases">
        <authorList>
            <person name="Varghese N."/>
            <person name="Submissions S."/>
        </authorList>
    </citation>
    <scope>NUCLEOTIDE SEQUENCE [LARGE SCALE GENOMIC DNA]</scope>
    <source>
        <strain evidence="6">CGMCC 1.7736</strain>
    </source>
</reference>
<name>A0A1I6GSE6_9EURY</name>
<accession>A0A1I6GSE6</accession>
<dbReference type="STRING" id="553469.SAMN04487947_1586"/>
<gene>
    <name evidence="5" type="ORF">SAMN04487947_1586</name>
</gene>
<evidence type="ECO:0000256" key="1">
    <source>
        <dbReference type="ARBA" id="ARBA00004618"/>
    </source>
</evidence>
<feature type="region of interest" description="Disordered" evidence="3">
    <location>
        <begin position="1"/>
        <end position="72"/>
    </location>
</feature>
<evidence type="ECO:0000259" key="4">
    <source>
        <dbReference type="Pfam" id="PF04659"/>
    </source>
</evidence>
<dbReference type="PANTHER" id="PTHR40698:SF1">
    <property type="entry name" value="FLAGELLA-RELATED PROTEIN D-RELATED"/>
    <property type="match status" value="1"/>
</dbReference>
<feature type="domain" description="Archaeal flagella protein FlaD/E" evidence="4">
    <location>
        <begin position="356"/>
        <end position="445"/>
    </location>
</feature>
<dbReference type="EMBL" id="FOYT01000001">
    <property type="protein sequence ID" value="SFR45056.1"/>
    <property type="molecule type" value="Genomic_DNA"/>
</dbReference>
<dbReference type="InterPro" id="IPR009205">
    <property type="entry name" value="FlaC_arc"/>
</dbReference>
<dbReference type="AlphaFoldDB" id="A0A1I6GSE6"/>
<feature type="compositionally biased region" description="Acidic residues" evidence="3">
    <location>
        <begin position="29"/>
        <end position="58"/>
    </location>
</feature>
<dbReference type="GO" id="GO:0097589">
    <property type="term" value="C:archaeal-type flagellum"/>
    <property type="evidence" value="ECO:0007669"/>
    <property type="project" value="UniProtKB-SubCell"/>
</dbReference>
<dbReference type="Proteomes" id="UP000198531">
    <property type="component" value="Unassembled WGS sequence"/>
</dbReference>
<keyword evidence="5" id="KW-0282">Flagellum</keyword>
<feature type="compositionally biased region" description="Gly residues" evidence="3">
    <location>
        <begin position="59"/>
        <end position="68"/>
    </location>
</feature>
<evidence type="ECO:0000256" key="2">
    <source>
        <dbReference type="ARBA" id="ARBA00022440"/>
    </source>
</evidence>
<keyword evidence="5" id="KW-0969">Cilium</keyword>
<sequence length="468" mass="50631">MGMMDWIDGEDEDARSDEEGTGLATDGLGFDEDLDDFGDDFGDFDDDDMEGFDDEDADFGGGGGGGGVDPDTVAELEDRVSDLENEVSATSSSVNTVREENKQIGETVEELDDTVRKLLDIYEMVTRGINPFVDDAREMGGLEGGGSFGLFDAEEEEEEHLDPDVASADAESFFDEDFGELDADAEAEEAELAAEDELAENEAEDPTEEILGDEDPVVEDDEDDAGGGSSFDDLKAEYEEGEGWEEGEAEDVDDGPLDADDLAVEDDDVPTTDGLVGEEEETDEEDDAAEDGIDDVEEELDAADEDPDAAAEPDAATEPDTATEPDDTGSFEFSEPTTETASPTDRETEQSEAEADVYLATLPASYVAESVALEWTRFLVSVGGAIGAARALRQYREQEWISRTVERQMNAHVRNAAASTTAEEPRDLRVEHHKESLTYVSRLAGDVAEARLLEELSHRGGGHRGIRR</sequence>
<organism evidence="5 6">
    <name type="scientific">Halogeometricum rufum</name>
    <dbReference type="NCBI Taxonomy" id="553469"/>
    <lineage>
        <taxon>Archaea</taxon>
        <taxon>Methanobacteriati</taxon>
        <taxon>Methanobacteriota</taxon>
        <taxon>Stenosarchaea group</taxon>
        <taxon>Halobacteria</taxon>
        <taxon>Halobacteriales</taxon>
        <taxon>Haloferacaceae</taxon>
        <taxon>Halogeometricum</taxon>
    </lineage>
</organism>
<dbReference type="PANTHER" id="PTHR40698">
    <property type="entry name" value="FLAGELLA-RELATED PROTEIN E-RELATED-RELATED"/>
    <property type="match status" value="1"/>
</dbReference>
<feature type="compositionally biased region" description="Acidic residues" evidence="3">
    <location>
        <begin position="152"/>
        <end position="161"/>
    </location>
</feature>
<dbReference type="InterPro" id="IPR052494">
    <property type="entry name" value="Flagella_assembly_related"/>
</dbReference>
<feature type="compositionally biased region" description="Acidic residues" evidence="3">
    <location>
        <begin position="239"/>
        <end position="329"/>
    </location>
</feature>
<comment type="subcellular location">
    <subcellularLocation>
        <location evidence="1">Archaeal flagellum</location>
    </subcellularLocation>
</comment>
<protein>
    <submittedName>
        <fullName evidence="5">Flagellar protein FlaE</fullName>
    </submittedName>
</protein>
<evidence type="ECO:0000256" key="3">
    <source>
        <dbReference type="SAM" id="MobiDB-lite"/>
    </source>
</evidence>
<evidence type="ECO:0000313" key="5">
    <source>
        <dbReference type="EMBL" id="SFR45056.1"/>
    </source>
</evidence>
<keyword evidence="5" id="KW-0966">Cell projection</keyword>
<dbReference type="Pfam" id="PF04659">
    <property type="entry name" value="Arch_fla_DE"/>
    <property type="match status" value="1"/>
</dbReference>
<dbReference type="RefSeq" id="WP_089807082.1">
    <property type="nucleotide sequence ID" value="NZ_FOYT01000001.1"/>
</dbReference>
<keyword evidence="6" id="KW-1185">Reference proteome</keyword>
<keyword evidence="2" id="KW-0974">Archaeal flagellum</keyword>
<proteinExistence type="predicted"/>
<dbReference type="Pfam" id="PF05377">
    <property type="entry name" value="FlaC_arch"/>
    <property type="match status" value="1"/>
</dbReference>
<feature type="compositionally biased region" description="Acidic residues" evidence="3">
    <location>
        <begin position="172"/>
        <end position="225"/>
    </location>
</feature>
<feature type="region of interest" description="Disordered" evidence="3">
    <location>
        <begin position="144"/>
        <end position="353"/>
    </location>
</feature>